<evidence type="ECO:0000313" key="1">
    <source>
        <dbReference type="EMBL" id="CRK95248.1"/>
    </source>
</evidence>
<organism evidence="1 2">
    <name type="scientific">Clunio marinus</name>
    <dbReference type="NCBI Taxonomy" id="568069"/>
    <lineage>
        <taxon>Eukaryota</taxon>
        <taxon>Metazoa</taxon>
        <taxon>Ecdysozoa</taxon>
        <taxon>Arthropoda</taxon>
        <taxon>Hexapoda</taxon>
        <taxon>Insecta</taxon>
        <taxon>Pterygota</taxon>
        <taxon>Neoptera</taxon>
        <taxon>Endopterygota</taxon>
        <taxon>Diptera</taxon>
        <taxon>Nematocera</taxon>
        <taxon>Chironomoidea</taxon>
        <taxon>Chironomidae</taxon>
        <taxon>Clunio</taxon>
    </lineage>
</organism>
<evidence type="ECO:0000313" key="2">
    <source>
        <dbReference type="Proteomes" id="UP000183832"/>
    </source>
</evidence>
<dbReference type="EMBL" id="CVRI01000041">
    <property type="protein sequence ID" value="CRK95248.1"/>
    <property type="molecule type" value="Genomic_DNA"/>
</dbReference>
<sequence>MLQYQASARVHLLAKKINILSACSCILKRMSGRSEWFRPKRLQMFNYISKLFRFQNSPSLAFMVFKRTTLRIFIISDLEVLQLKRHAQRIIHEFQMPMKNHSFARKHSVEY</sequence>
<gene>
    <name evidence="1" type="ORF">CLUMA_CG008855</name>
</gene>
<dbReference type="Proteomes" id="UP000183832">
    <property type="component" value="Unassembled WGS sequence"/>
</dbReference>
<name>A0A1J1I4N9_9DIPT</name>
<proteinExistence type="predicted"/>
<accession>A0A1J1I4N9</accession>
<dbReference type="AlphaFoldDB" id="A0A1J1I4N9"/>
<keyword evidence="2" id="KW-1185">Reference proteome</keyword>
<protein>
    <submittedName>
        <fullName evidence="1">CLUMA_CG008855, isoform A</fullName>
    </submittedName>
</protein>
<reference evidence="1 2" key="1">
    <citation type="submission" date="2015-04" db="EMBL/GenBank/DDBJ databases">
        <authorList>
            <person name="Syromyatnikov M.Y."/>
            <person name="Popov V.N."/>
        </authorList>
    </citation>
    <scope>NUCLEOTIDE SEQUENCE [LARGE SCALE GENOMIC DNA]</scope>
</reference>